<reference evidence="1 2" key="1">
    <citation type="submission" date="2018-12" db="EMBL/GenBank/DDBJ databases">
        <authorList>
            <consortium name="Pathogen Informatics"/>
        </authorList>
    </citation>
    <scope>NUCLEOTIDE SEQUENCE [LARGE SCALE GENOMIC DNA]</scope>
    <source>
        <strain evidence="1 2">NCTC10297</strain>
    </source>
</reference>
<dbReference type="RefSeq" id="WP_126331393.1">
    <property type="nucleotide sequence ID" value="NZ_LR134343.1"/>
</dbReference>
<dbReference type="OrthoDB" id="75950at468"/>
<sequence length="230" mass="24616">MAKVIQDYLEVGAILDAYQKGEYHNLTLSQEALQALADATGVSTEVLLTSITAHQGIQGATNKELTVIDIHDELRQDSIQTLAHELDHVRGDKNKTLADLAGLAAKLNTEAAISANKDKINPIKAQLGDGKDTQTTLQNQAILDENKAQLEGEKESDGVWSYEASGINGEACTGVECSDRQIIAQLNACKRDASQCRDYPEHLKVAASILAPTTKEEVAFIVATAGGGYV</sequence>
<accession>A0A3S4T044</accession>
<dbReference type="EMBL" id="LR134343">
    <property type="protein sequence ID" value="VEG13735.1"/>
    <property type="molecule type" value="Genomic_DNA"/>
</dbReference>
<gene>
    <name evidence="1" type="ORF">NCTC10297_01705</name>
</gene>
<proteinExistence type="predicted"/>
<evidence type="ECO:0000313" key="1">
    <source>
        <dbReference type="EMBL" id="VEG13735.1"/>
    </source>
</evidence>
<dbReference type="Proteomes" id="UP000274100">
    <property type="component" value="Chromosome"/>
</dbReference>
<protein>
    <submittedName>
        <fullName evidence="1">Uncharacterized protein</fullName>
    </submittedName>
</protein>
<dbReference type="KEGG" id="mcun:NCTC10297_01705"/>
<organism evidence="1 2">
    <name type="scientific">Moraxella cuniculi</name>
    <dbReference type="NCBI Taxonomy" id="34061"/>
    <lineage>
        <taxon>Bacteria</taxon>
        <taxon>Pseudomonadati</taxon>
        <taxon>Pseudomonadota</taxon>
        <taxon>Gammaproteobacteria</taxon>
        <taxon>Moraxellales</taxon>
        <taxon>Moraxellaceae</taxon>
        <taxon>Moraxella</taxon>
    </lineage>
</organism>
<evidence type="ECO:0000313" key="2">
    <source>
        <dbReference type="Proteomes" id="UP000274100"/>
    </source>
</evidence>
<dbReference type="AlphaFoldDB" id="A0A3S4T044"/>
<name>A0A3S4T044_9GAMM</name>